<name>A0ABR3LTJ0_9TELE</name>
<evidence type="ECO:0000313" key="1">
    <source>
        <dbReference type="EMBL" id="KAL1254999.1"/>
    </source>
</evidence>
<accession>A0ABR3LTJ0</accession>
<protein>
    <submittedName>
        <fullName evidence="1">Uncharacterized protein</fullName>
    </submittedName>
</protein>
<organism evidence="1 2">
    <name type="scientific">Cirrhinus molitorella</name>
    <name type="common">mud carp</name>
    <dbReference type="NCBI Taxonomy" id="172907"/>
    <lineage>
        <taxon>Eukaryota</taxon>
        <taxon>Metazoa</taxon>
        <taxon>Chordata</taxon>
        <taxon>Craniata</taxon>
        <taxon>Vertebrata</taxon>
        <taxon>Euteleostomi</taxon>
        <taxon>Actinopterygii</taxon>
        <taxon>Neopterygii</taxon>
        <taxon>Teleostei</taxon>
        <taxon>Ostariophysi</taxon>
        <taxon>Cypriniformes</taxon>
        <taxon>Cyprinidae</taxon>
        <taxon>Labeoninae</taxon>
        <taxon>Labeonini</taxon>
        <taxon>Cirrhinus</taxon>
    </lineage>
</organism>
<gene>
    <name evidence="1" type="ORF">QQF64_013060</name>
</gene>
<dbReference type="EMBL" id="JAYMGO010000019">
    <property type="protein sequence ID" value="KAL1254999.1"/>
    <property type="molecule type" value="Genomic_DNA"/>
</dbReference>
<comment type="caution">
    <text evidence="1">The sequence shown here is derived from an EMBL/GenBank/DDBJ whole genome shotgun (WGS) entry which is preliminary data.</text>
</comment>
<keyword evidence="2" id="KW-1185">Reference proteome</keyword>
<sequence length="232" mass="25834">MMLNHLPRPLLSTSPRCAENQVLVEEEKRTQTPGKSNMCVCVFGEPQPERAKKRVNVQAAGSIDTALPSQQPLFWRRPAPIGVCSALASPIFLSQINLGPFSALFLSGCACSWGRQGVLQVGNCGRRLRDARQVLKFQCQCKFCHFQSLLSIKNYRTCHNRNKISRSKRQVCRFALPKEASSDPQPNSRFIRFNQRTPGEETPAPIAALRASGTESADVYELKQGRKDCVDG</sequence>
<reference evidence="1 2" key="1">
    <citation type="submission" date="2023-09" db="EMBL/GenBank/DDBJ databases">
        <authorList>
            <person name="Wang M."/>
        </authorList>
    </citation>
    <scope>NUCLEOTIDE SEQUENCE [LARGE SCALE GENOMIC DNA]</scope>
    <source>
        <strain evidence="1">GT-2023</strain>
        <tissue evidence="1">Liver</tissue>
    </source>
</reference>
<dbReference type="Proteomes" id="UP001558613">
    <property type="component" value="Unassembled WGS sequence"/>
</dbReference>
<evidence type="ECO:0000313" key="2">
    <source>
        <dbReference type="Proteomes" id="UP001558613"/>
    </source>
</evidence>
<proteinExistence type="predicted"/>